<dbReference type="AlphaFoldDB" id="A0A814LVM1"/>
<gene>
    <name evidence="2" type="ORF">OXX778_LOCUS19690</name>
</gene>
<reference evidence="2" key="1">
    <citation type="submission" date="2021-02" db="EMBL/GenBank/DDBJ databases">
        <authorList>
            <person name="Nowell W R."/>
        </authorList>
    </citation>
    <scope>NUCLEOTIDE SEQUENCE</scope>
    <source>
        <strain evidence="2">Ploen Becks lab</strain>
    </source>
</reference>
<dbReference type="PROSITE" id="PS50878">
    <property type="entry name" value="RT_POL"/>
    <property type="match status" value="1"/>
</dbReference>
<dbReference type="GO" id="GO:0031012">
    <property type="term" value="C:extracellular matrix"/>
    <property type="evidence" value="ECO:0007669"/>
    <property type="project" value="TreeGrafter"/>
</dbReference>
<feature type="domain" description="Reverse transcriptase" evidence="1">
    <location>
        <begin position="539"/>
        <end position="694"/>
    </location>
</feature>
<protein>
    <recommendedName>
        <fullName evidence="1">Reverse transcriptase domain-containing protein</fullName>
    </recommendedName>
</protein>
<comment type="caution">
    <text evidence="2">The sequence shown here is derived from an EMBL/GenBank/DDBJ whole genome shotgun (WGS) entry which is preliminary data.</text>
</comment>
<dbReference type="InterPro" id="IPR000477">
    <property type="entry name" value="RT_dom"/>
</dbReference>
<evidence type="ECO:0000313" key="3">
    <source>
        <dbReference type="Proteomes" id="UP000663879"/>
    </source>
</evidence>
<keyword evidence="3" id="KW-1185">Reference proteome</keyword>
<name>A0A814LVM1_9BILA</name>
<evidence type="ECO:0000313" key="2">
    <source>
        <dbReference type="EMBL" id="CAF1070268.1"/>
    </source>
</evidence>
<dbReference type="OrthoDB" id="6778023at2759"/>
<organism evidence="2 3">
    <name type="scientific">Brachionus calyciflorus</name>
    <dbReference type="NCBI Taxonomy" id="104777"/>
    <lineage>
        <taxon>Eukaryota</taxon>
        <taxon>Metazoa</taxon>
        <taxon>Spiralia</taxon>
        <taxon>Gnathifera</taxon>
        <taxon>Rotifera</taxon>
        <taxon>Eurotatoria</taxon>
        <taxon>Monogononta</taxon>
        <taxon>Pseudotrocha</taxon>
        <taxon>Ploima</taxon>
        <taxon>Brachionidae</taxon>
        <taxon>Brachionus</taxon>
    </lineage>
</organism>
<dbReference type="PANTHER" id="PTHR33395:SF22">
    <property type="entry name" value="REVERSE TRANSCRIPTASE DOMAIN-CONTAINING PROTEIN"/>
    <property type="match status" value="1"/>
</dbReference>
<proteinExistence type="predicted"/>
<dbReference type="GO" id="GO:0007508">
    <property type="term" value="P:larval heart development"/>
    <property type="evidence" value="ECO:0007669"/>
    <property type="project" value="TreeGrafter"/>
</dbReference>
<dbReference type="CDD" id="cd01650">
    <property type="entry name" value="RT_nLTR_like"/>
    <property type="match status" value="1"/>
</dbReference>
<evidence type="ECO:0000259" key="1">
    <source>
        <dbReference type="PROSITE" id="PS50878"/>
    </source>
</evidence>
<dbReference type="Proteomes" id="UP000663879">
    <property type="component" value="Unassembled WGS sequence"/>
</dbReference>
<feature type="non-terminal residue" evidence="2">
    <location>
        <position position="1"/>
    </location>
</feature>
<sequence>NGLCFDKSENDIKEISKHEGLINYTIVFLANEKLLKVVQSDSNNELSKLLVLKKDLLNNESPSIYSDRSLTTVTESMLDDGKITKYEKERIKNHCEDNIEVPIKSYDKSIYAFMVRKFDRENNFFLIDRSHEKCEELRLLDRKNEEVKKDSIPTHTYVNNIEWNIDGIIGYRKKNEKMKGLCAWCPVNGKNFEPEVIYLDHLESVVHSLNLNEPLFIGCDLNMNILNNRNSKLVSFMNNNELINTVEAPTRICSKHNARRKESVKTETLIDVVLHNNNIVHQTKVVICPFSGHDFVIASIKVTKPGEAHKIIKFTNLNINNMLRINELLDGINFNHLAETNDVNEKWDKVKSKITDVLDEIAPLKTMKIRNKIFFPWFDDELLYARHCNYYYRSEFLNFKRIYQSMHDEKMIEYFRNQKPQDFKNSKQFWKFSSSRIRVRSDNNSNEGVSNITVDNESIDDKSKVSEIFNCFFTSIKTSSGMKLNESIEQFSLTNGAELERLTNDLANSSNTGSCEISMKFLRTLQKNFFSMIAYLLNCCIIQNLIPNKWKKAVVTPLFKNKGSNDEINNYRAISILPPISKLFEKLISKQLKIYFENNKLFSDSQHGFPSSHSCETALHEIISQMNKIKVVKIDETVSGERSIQLGVPQCSVLGPLLFLIFINDIVFSLNDFIVKLFADDTTLISIDNNLPDL</sequence>
<dbReference type="GO" id="GO:0061343">
    <property type="term" value="P:cell adhesion involved in heart morphogenesis"/>
    <property type="evidence" value="ECO:0007669"/>
    <property type="project" value="TreeGrafter"/>
</dbReference>
<dbReference type="EMBL" id="CAJNOC010006101">
    <property type="protein sequence ID" value="CAF1070268.1"/>
    <property type="molecule type" value="Genomic_DNA"/>
</dbReference>
<accession>A0A814LVM1</accession>
<dbReference type="PANTHER" id="PTHR33395">
    <property type="entry name" value="TRANSCRIPTASE, PUTATIVE-RELATED-RELATED"/>
    <property type="match status" value="1"/>
</dbReference>